<dbReference type="Pfam" id="PF04773">
    <property type="entry name" value="FecR"/>
    <property type="match status" value="1"/>
</dbReference>
<dbReference type="InterPro" id="IPR032508">
    <property type="entry name" value="FecR_C"/>
</dbReference>
<dbReference type="EMBL" id="QBKI01000006">
    <property type="protein sequence ID" value="PTX18436.1"/>
    <property type="molecule type" value="Genomic_DNA"/>
</dbReference>
<dbReference type="Pfam" id="PF16344">
    <property type="entry name" value="FecR_C"/>
    <property type="match status" value="1"/>
</dbReference>
<protein>
    <submittedName>
        <fullName evidence="4">FecR family protein</fullName>
    </submittedName>
</protein>
<keyword evidence="1" id="KW-0472">Membrane</keyword>
<keyword evidence="5" id="KW-1185">Reference proteome</keyword>
<dbReference type="GO" id="GO:0016989">
    <property type="term" value="F:sigma factor antagonist activity"/>
    <property type="evidence" value="ECO:0007669"/>
    <property type="project" value="TreeGrafter"/>
</dbReference>
<gene>
    <name evidence="4" type="ORF">C8N40_106236</name>
</gene>
<evidence type="ECO:0000259" key="2">
    <source>
        <dbReference type="Pfam" id="PF04773"/>
    </source>
</evidence>
<dbReference type="InterPro" id="IPR012373">
    <property type="entry name" value="Ferrdict_sens_TM"/>
</dbReference>
<feature type="domain" description="Protein FecR C-terminal" evidence="3">
    <location>
        <begin position="273"/>
        <end position="340"/>
    </location>
</feature>
<feature type="transmembrane region" description="Helical" evidence="1">
    <location>
        <begin position="105"/>
        <end position="123"/>
    </location>
</feature>
<dbReference type="OrthoDB" id="1523489at2"/>
<keyword evidence="1" id="KW-1133">Transmembrane helix</keyword>
<dbReference type="Proteomes" id="UP000244225">
    <property type="component" value="Unassembled WGS sequence"/>
</dbReference>
<evidence type="ECO:0000256" key="1">
    <source>
        <dbReference type="SAM" id="Phobius"/>
    </source>
</evidence>
<dbReference type="Gene3D" id="2.60.120.1440">
    <property type="match status" value="1"/>
</dbReference>
<evidence type="ECO:0000259" key="3">
    <source>
        <dbReference type="Pfam" id="PF16344"/>
    </source>
</evidence>
<dbReference type="Gene3D" id="3.55.50.30">
    <property type="match status" value="1"/>
</dbReference>
<organism evidence="4 5">
    <name type="scientific">Pontibacter mucosus</name>
    <dbReference type="NCBI Taxonomy" id="1649266"/>
    <lineage>
        <taxon>Bacteria</taxon>
        <taxon>Pseudomonadati</taxon>
        <taxon>Bacteroidota</taxon>
        <taxon>Cytophagia</taxon>
        <taxon>Cytophagales</taxon>
        <taxon>Hymenobacteraceae</taxon>
        <taxon>Pontibacter</taxon>
    </lineage>
</organism>
<feature type="domain" description="FecR protein" evidence="2">
    <location>
        <begin position="131"/>
        <end position="226"/>
    </location>
</feature>
<comment type="caution">
    <text evidence="4">The sequence shown here is derived from an EMBL/GenBank/DDBJ whole genome shotgun (WGS) entry which is preliminary data.</text>
</comment>
<dbReference type="InterPro" id="IPR006860">
    <property type="entry name" value="FecR"/>
</dbReference>
<name>A0A2T5YGL3_9BACT</name>
<evidence type="ECO:0000313" key="4">
    <source>
        <dbReference type="EMBL" id="PTX18436.1"/>
    </source>
</evidence>
<dbReference type="PANTHER" id="PTHR30273:SF2">
    <property type="entry name" value="PROTEIN FECR"/>
    <property type="match status" value="1"/>
</dbReference>
<sequence>MKYPNYTAIDFATDEDFIEWVQHPTAEGDLWWSSYLEEHPWQRAAVNEAREMVLHLSHDLFPTTDTELDEIWEQLTYARQGCHNFDEEAAGETAIPHPEKNKYTFFWAAAAAVLLLVSSYLLFQPLESNITYATAAGERMHLRLPDSSTVVLNGNSRLVVPASWPKYKARVVQLQGQAFFSVTHQHNKQQFLVKTADGLQVEVLGTEFSVSSRGQQKQVILESGKVSLTMKSQGKEAKLEMVPGELVEVTGAKGITKKKVQTELYTAWKSNHLALENRTLQEVAQLLHHSYGYTVSIPDTALRHQRITAYLNDNTPNHILATLAETLDVEIQQQHKHITISYN</sequence>
<dbReference type="RefSeq" id="WP_108212301.1">
    <property type="nucleotide sequence ID" value="NZ_QBKI01000006.1"/>
</dbReference>
<accession>A0A2T5YGL3</accession>
<dbReference type="PANTHER" id="PTHR30273">
    <property type="entry name" value="PERIPLASMIC SIGNAL SENSOR AND SIGMA FACTOR ACTIVATOR FECR-RELATED"/>
    <property type="match status" value="1"/>
</dbReference>
<dbReference type="AlphaFoldDB" id="A0A2T5YGL3"/>
<reference evidence="4 5" key="1">
    <citation type="submission" date="2018-04" db="EMBL/GenBank/DDBJ databases">
        <title>Genomic Encyclopedia of Archaeal and Bacterial Type Strains, Phase II (KMG-II): from individual species to whole genera.</title>
        <authorList>
            <person name="Goeker M."/>
        </authorList>
    </citation>
    <scope>NUCLEOTIDE SEQUENCE [LARGE SCALE GENOMIC DNA]</scope>
    <source>
        <strain evidence="4 5">DSM 100162</strain>
    </source>
</reference>
<evidence type="ECO:0000313" key="5">
    <source>
        <dbReference type="Proteomes" id="UP000244225"/>
    </source>
</evidence>
<proteinExistence type="predicted"/>
<keyword evidence="1" id="KW-0812">Transmembrane</keyword>